<protein>
    <submittedName>
        <fullName evidence="1">Uncharacterized protein</fullName>
    </submittedName>
</protein>
<dbReference type="Proteomes" id="UP000030758">
    <property type="component" value="Unassembled WGS sequence"/>
</dbReference>
<sequence>MVPLLVNESAINIRRKVNAYGRSHAHLTRIKGREKVSFGMKVTKCQSSLDISTILRMSIKSCGK</sequence>
<dbReference type="EMBL" id="KL367528">
    <property type="protein sequence ID" value="KFD66077.1"/>
    <property type="molecule type" value="Genomic_DNA"/>
</dbReference>
<name>A0A085N9D1_9BILA</name>
<reference evidence="1" key="1">
    <citation type="journal article" date="2014" name="Nat. Genet.">
        <title>Genome and transcriptome of the porcine whipworm Trichuris suis.</title>
        <authorList>
            <person name="Jex A.R."/>
            <person name="Nejsum P."/>
            <person name="Schwarz E.M."/>
            <person name="Hu L."/>
            <person name="Young N.D."/>
            <person name="Hall R.S."/>
            <person name="Korhonen P.K."/>
            <person name="Liao S."/>
            <person name="Thamsborg S."/>
            <person name="Xia J."/>
            <person name="Xu P."/>
            <person name="Wang S."/>
            <person name="Scheerlinck J.P."/>
            <person name="Hofmann A."/>
            <person name="Sternberg P.W."/>
            <person name="Wang J."/>
            <person name="Gasser R.B."/>
        </authorList>
    </citation>
    <scope>NUCLEOTIDE SEQUENCE [LARGE SCALE GENOMIC DNA]</scope>
    <source>
        <strain evidence="1">DCEP-RM93F</strain>
    </source>
</reference>
<gene>
    <name evidence="1" type="ORF">M514_21753</name>
</gene>
<accession>A0A085N9D1</accession>
<organism evidence="1">
    <name type="scientific">Trichuris suis</name>
    <name type="common">pig whipworm</name>
    <dbReference type="NCBI Taxonomy" id="68888"/>
    <lineage>
        <taxon>Eukaryota</taxon>
        <taxon>Metazoa</taxon>
        <taxon>Ecdysozoa</taxon>
        <taxon>Nematoda</taxon>
        <taxon>Enoplea</taxon>
        <taxon>Dorylaimia</taxon>
        <taxon>Trichinellida</taxon>
        <taxon>Trichuridae</taxon>
        <taxon>Trichuris</taxon>
    </lineage>
</organism>
<evidence type="ECO:0000313" key="1">
    <source>
        <dbReference type="EMBL" id="KFD66077.1"/>
    </source>
</evidence>
<dbReference type="AlphaFoldDB" id="A0A085N9D1"/>
<proteinExistence type="predicted"/>